<dbReference type="InterPro" id="IPR051606">
    <property type="entry name" value="Polyketide_Oxido-like"/>
</dbReference>
<dbReference type="SUPFAM" id="SSF51735">
    <property type="entry name" value="NAD(P)-binding Rossmann-fold domains"/>
    <property type="match status" value="1"/>
</dbReference>
<evidence type="ECO:0000313" key="3">
    <source>
        <dbReference type="Proteomes" id="UP000199385"/>
    </source>
</evidence>
<dbReference type="OrthoDB" id="4115876at2"/>
<proteinExistence type="predicted"/>
<dbReference type="InterPro" id="IPR036291">
    <property type="entry name" value="NAD(P)-bd_dom_sf"/>
</dbReference>
<dbReference type="STRING" id="261654.GA0070611_2400"/>
<organism evidence="2 3">
    <name type="scientific">Micromonospora auratinigra</name>
    <dbReference type="NCBI Taxonomy" id="261654"/>
    <lineage>
        <taxon>Bacteria</taxon>
        <taxon>Bacillati</taxon>
        <taxon>Actinomycetota</taxon>
        <taxon>Actinomycetes</taxon>
        <taxon>Micromonosporales</taxon>
        <taxon>Micromonosporaceae</taxon>
        <taxon>Micromonospora</taxon>
    </lineage>
</organism>
<dbReference type="AlphaFoldDB" id="A0A1A8ZIF7"/>
<dbReference type="GO" id="GO:0016646">
    <property type="term" value="F:oxidoreductase activity, acting on the CH-NH group of donors, NAD or NADP as acceptor"/>
    <property type="evidence" value="ECO:0007669"/>
    <property type="project" value="TreeGrafter"/>
</dbReference>
<evidence type="ECO:0000259" key="1">
    <source>
        <dbReference type="Pfam" id="PF13460"/>
    </source>
</evidence>
<dbReference type="PANTHER" id="PTHR43355:SF2">
    <property type="entry name" value="FLAVIN REDUCTASE (NADPH)"/>
    <property type="match status" value="1"/>
</dbReference>
<protein>
    <submittedName>
        <fullName evidence="2">Putative NADH-flavin reductase</fullName>
    </submittedName>
</protein>
<dbReference type="PATRIC" id="fig|261654.4.peg.2444"/>
<reference evidence="3" key="1">
    <citation type="submission" date="2016-06" db="EMBL/GenBank/DDBJ databases">
        <authorList>
            <person name="Varghese N."/>
            <person name="Submissions Spin"/>
        </authorList>
    </citation>
    <scope>NUCLEOTIDE SEQUENCE [LARGE SCALE GENOMIC DNA]</scope>
    <source>
        <strain evidence="3">DSM 44815</strain>
    </source>
</reference>
<dbReference type="Pfam" id="PF13460">
    <property type="entry name" value="NAD_binding_10"/>
    <property type="match status" value="1"/>
</dbReference>
<name>A0A1A8ZIF7_9ACTN</name>
<dbReference type="EMBL" id="LT594323">
    <property type="protein sequence ID" value="SBT43649.1"/>
    <property type="molecule type" value="Genomic_DNA"/>
</dbReference>
<gene>
    <name evidence="2" type="ORF">GA0070611_2400</name>
</gene>
<evidence type="ECO:0000313" key="2">
    <source>
        <dbReference type="EMBL" id="SBT43649.1"/>
    </source>
</evidence>
<dbReference type="InterPro" id="IPR016040">
    <property type="entry name" value="NAD(P)-bd_dom"/>
</dbReference>
<dbReference type="Proteomes" id="UP000199385">
    <property type="component" value="Chromosome I"/>
</dbReference>
<accession>A0A1A8ZIF7</accession>
<dbReference type="PANTHER" id="PTHR43355">
    <property type="entry name" value="FLAVIN REDUCTASE (NADPH)"/>
    <property type="match status" value="1"/>
</dbReference>
<keyword evidence="3" id="KW-1185">Reference proteome</keyword>
<sequence>MRVVVFGATGGTGQELVRQALDGGHRVTAVVREPGRLPVRHTDLTVVTAEVSDPAALEPVVRGHDAALSALGAPTNKQAGIASRATASMLAALRSAGVDRFLAVSAAPVGAMPDDEPVLSRAVIIPLVRRVFRDIYLDLAKMEDLIHAEDLAWTVLRPPRLLDRPRSGRYRQVIGANVPGGSTIGRADLAHAMLDMIPDAATIRQVVGVAY</sequence>
<feature type="domain" description="NAD(P)-binding" evidence="1">
    <location>
        <begin position="7"/>
        <end position="198"/>
    </location>
</feature>
<dbReference type="RefSeq" id="WP_091662566.1">
    <property type="nucleotide sequence ID" value="NZ_LT594323.1"/>
</dbReference>
<dbReference type="Gene3D" id="3.40.50.720">
    <property type="entry name" value="NAD(P)-binding Rossmann-like Domain"/>
    <property type="match status" value="1"/>
</dbReference>